<reference evidence="2 3" key="1">
    <citation type="submission" date="2016-03" db="EMBL/GenBank/DDBJ databases">
        <title>Acinetobacter genomospecies 28 strain ANC 4149.</title>
        <authorList>
            <person name="Radolfova-Krizova L."/>
            <person name="Nemec A."/>
        </authorList>
    </citation>
    <scope>NUCLEOTIDE SEQUENCE [LARGE SCALE GENOMIC DNA]</scope>
    <source>
        <strain evidence="2 3">ANC 4149</strain>
    </source>
</reference>
<name>A0A151Y145_9GAMM</name>
<dbReference type="InterPro" id="IPR000182">
    <property type="entry name" value="GNAT_dom"/>
</dbReference>
<dbReference type="InterPro" id="IPR016181">
    <property type="entry name" value="Acyl_CoA_acyltransferase"/>
</dbReference>
<dbReference type="InterPro" id="IPR051908">
    <property type="entry name" value="Ribosomal_N-acetyltransferase"/>
</dbReference>
<feature type="domain" description="N-acetyltransferase" evidence="1">
    <location>
        <begin position="37"/>
        <end position="196"/>
    </location>
</feature>
<dbReference type="PROSITE" id="PS51186">
    <property type="entry name" value="GNAT"/>
    <property type="match status" value="1"/>
</dbReference>
<comment type="caution">
    <text evidence="2">The sequence shown here is derived from an EMBL/GenBank/DDBJ whole genome shotgun (WGS) entry which is preliminary data.</text>
</comment>
<evidence type="ECO:0000313" key="2">
    <source>
        <dbReference type="EMBL" id="KYQ71761.1"/>
    </source>
</evidence>
<dbReference type="SUPFAM" id="SSF55729">
    <property type="entry name" value="Acyl-CoA N-acyltransferases (Nat)"/>
    <property type="match status" value="1"/>
</dbReference>
<evidence type="ECO:0000259" key="1">
    <source>
        <dbReference type="PROSITE" id="PS51186"/>
    </source>
</evidence>
<accession>A0A151Y145</accession>
<dbReference type="OrthoDB" id="5295305at2"/>
<dbReference type="PANTHER" id="PTHR43441:SF2">
    <property type="entry name" value="FAMILY ACETYLTRANSFERASE, PUTATIVE (AFU_ORTHOLOGUE AFUA_7G00850)-RELATED"/>
    <property type="match status" value="1"/>
</dbReference>
<evidence type="ECO:0000313" key="3">
    <source>
        <dbReference type="Proteomes" id="UP000076276"/>
    </source>
</evidence>
<organism evidence="2 3">
    <name type="scientific">Acinetobacter pragensis</name>
    <dbReference type="NCBI Taxonomy" id="1806892"/>
    <lineage>
        <taxon>Bacteria</taxon>
        <taxon>Pseudomonadati</taxon>
        <taxon>Pseudomonadota</taxon>
        <taxon>Gammaproteobacteria</taxon>
        <taxon>Moraxellales</taxon>
        <taxon>Moraxellaceae</taxon>
        <taxon>Acinetobacter</taxon>
    </lineage>
</organism>
<keyword evidence="3" id="KW-1185">Reference proteome</keyword>
<dbReference type="Proteomes" id="UP000076276">
    <property type="component" value="Unassembled WGS sequence"/>
</dbReference>
<dbReference type="PANTHER" id="PTHR43441">
    <property type="entry name" value="RIBOSOMAL-PROTEIN-SERINE ACETYLTRANSFERASE"/>
    <property type="match status" value="1"/>
</dbReference>
<proteinExistence type="predicted"/>
<keyword evidence="2" id="KW-0808">Transferase</keyword>
<protein>
    <submittedName>
        <fullName evidence="2">Acetyltransferase</fullName>
    </submittedName>
</protein>
<dbReference type="Gene3D" id="3.40.630.30">
    <property type="match status" value="1"/>
</dbReference>
<sequence>MESWQQAQENEFGQTVGILEANAFEPMLDTVLHGNTVRLLPFSTHAHNQAVLEQLWDCIRSEPNGKCWTYLPYSAITSLDQLTGMVQRSFDFQHSLHFFIQVEGAVVGWIGLLNIRPAHGVVEIGNVYFSHQLKQSAAATETIYLLLNACFSRGSRRIEWKCDDLNTLSKRAALRFGFSYEGLFRKHLIVKGRNRNTAWFSMLDDEWLELEKAYAAWLSPKNFDPAGLQKRRLQDFIQLCRQE</sequence>
<dbReference type="GO" id="GO:1990189">
    <property type="term" value="F:protein N-terminal-serine acetyltransferase activity"/>
    <property type="evidence" value="ECO:0007669"/>
    <property type="project" value="TreeGrafter"/>
</dbReference>
<dbReference type="EMBL" id="LUAW01000023">
    <property type="protein sequence ID" value="KYQ71761.1"/>
    <property type="molecule type" value="Genomic_DNA"/>
</dbReference>
<dbReference type="STRING" id="1806892.AZH43_02175"/>
<dbReference type="AlphaFoldDB" id="A0A151Y145"/>
<dbReference type="GO" id="GO:0008999">
    <property type="term" value="F:protein-N-terminal-alanine acetyltransferase activity"/>
    <property type="evidence" value="ECO:0007669"/>
    <property type="project" value="TreeGrafter"/>
</dbReference>
<dbReference type="Pfam" id="PF00583">
    <property type="entry name" value="Acetyltransf_1"/>
    <property type="match status" value="1"/>
</dbReference>
<gene>
    <name evidence="2" type="ORF">AZH43_02175</name>
</gene>